<keyword evidence="3 5" id="KW-0732">Signal</keyword>
<evidence type="ECO:0000256" key="2">
    <source>
        <dbReference type="ARBA" id="ARBA00022448"/>
    </source>
</evidence>
<protein>
    <recommendedName>
        <fullName evidence="6">Leucine-binding protein domain-containing protein</fullName>
    </recommendedName>
</protein>
<keyword evidence="4" id="KW-0029">Amino-acid transport</keyword>
<sequence>MSKFVLRAQALAVTTTLLLAGGACLADTIKVGAVYPLTGPVAEDGATVLKGAKLAVKLFNDAGEFKGDKIELLVEDGACIPAQSVAAAEKLVSSSKVVALAGAFCSSSTGATMDVALRYKVPMVSGVSTAPNLTERGNPYLFRIQATSQMLADAFAPKMMELAGGKKIAFLVVNDDWGRSIAQYYKTSLERSGAQPVSTQIFDANETDLFSYITNIKRAEPDAIMMAANTQNAVTVTEQLRQMNIKSRLFAEGSFTAKSYYDVVGKKGDGINGLMPYVSTYDSPMSKKFVEMYKAAYGELPNNNAAAGFEELTIITNAIKTSGKIDPQSIRDAIATSTTPGPAGDIKFNEKGQGYGFTVFLTRNENAAPMIEGTAQIAKP</sequence>
<dbReference type="GO" id="GO:0006865">
    <property type="term" value="P:amino acid transport"/>
    <property type="evidence" value="ECO:0007669"/>
    <property type="project" value="UniProtKB-KW"/>
</dbReference>
<evidence type="ECO:0000256" key="5">
    <source>
        <dbReference type="SAM" id="SignalP"/>
    </source>
</evidence>
<dbReference type="Proteomes" id="UP000290819">
    <property type="component" value="Unassembled WGS sequence"/>
</dbReference>
<evidence type="ECO:0000313" key="8">
    <source>
        <dbReference type="Proteomes" id="UP000290819"/>
    </source>
</evidence>
<dbReference type="InterPro" id="IPR028082">
    <property type="entry name" value="Peripla_BP_I"/>
</dbReference>
<comment type="caution">
    <text evidence="7">The sequence shown here is derived from an EMBL/GenBank/DDBJ whole genome shotgun (WGS) entry which is preliminary data.</text>
</comment>
<dbReference type="PRINTS" id="PR00337">
    <property type="entry name" value="LEUILEVALBP"/>
</dbReference>
<evidence type="ECO:0000259" key="6">
    <source>
        <dbReference type="Pfam" id="PF13458"/>
    </source>
</evidence>
<dbReference type="PANTHER" id="PTHR30483">
    <property type="entry name" value="LEUCINE-SPECIFIC-BINDING PROTEIN"/>
    <property type="match status" value="1"/>
</dbReference>
<dbReference type="InterPro" id="IPR028081">
    <property type="entry name" value="Leu-bd"/>
</dbReference>
<feature type="signal peptide" evidence="5">
    <location>
        <begin position="1"/>
        <end position="26"/>
    </location>
</feature>
<feature type="domain" description="Leucine-binding protein" evidence="6">
    <location>
        <begin position="28"/>
        <end position="352"/>
    </location>
</feature>
<organism evidence="7 8">
    <name type="scientific">Bradyrhizobium betae</name>
    <dbReference type="NCBI Taxonomy" id="244734"/>
    <lineage>
        <taxon>Bacteria</taxon>
        <taxon>Pseudomonadati</taxon>
        <taxon>Pseudomonadota</taxon>
        <taxon>Alphaproteobacteria</taxon>
        <taxon>Hyphomicrobiales</taxon>
        <taxon>Nitrobacteraceae</taxon>
        <taxon>Bradyrhizobium</taxon>
    </lineage>
</organism>
<evidence type="ECO:0000256" key="1">
    <source>
        <dbReference type="ARBA" id="ARBA00010062"/>
    </source>
</evidence>
<dbReference type="RefSeq" id="WP_129276105.1">
    <property type="nucleotide sequence ID" value="NZ_MZXW01000057.1"/>
</dbReference>
<reference evidence="7 8" key="1">
    <citation type="submission" date="2017-03" db="EMBL/GenBank/DDBJ databases">
        <authorList>
            <person name="Safronova V.I."/>
            <person name="Sazanova A.L."/>
            <person name="Chirak E.R."/>
        </authorList>
    </citation>
    <scope>NUCLEOTIDE SEQUENCE [LARGE SCALE GENOMIC DNA]</scope>
    <source>
        <strain evidence="7 8">Opo-243</strain>
    </source>
</reference>
<keyword evidence="2" id="KW-0813">Transport</keyword>
<proteinExistence type="inferred from homology"/>
<dbReference type="InterPro" id="IPR000709">
    <property type="entry name" value="Leu_Ile_Val-bd"/>
</dbReference>
<dbReference type="OrthoDB" id="9768099at2"/>
<gene>
    <name evidence="7" type="ORF">B5V03_40630</name>
</gene>
<dbReference type="Pfam" id="PF13458">
    <property type="entry name" value="Peripla_BP_6"/>
    <property type="match status" value="1"/>
</dbReference>
<dbReference type="PROSITE" id="PS51257">
    <property type="entry name" value="PROKAR_LIPOPROTEIN"/>
    <property type="match status" value="1"/>
</dbReference>
<evidence type="ECO:0000256" key="3">
    <source>
        <dbReference type="ARBA" id="ARBA00022729"/>
    </source>
</evidence>
<name>A0A4Q1UFK4_9BRAD</name>
<dbReference type="Gene3D" id="3.40.50.2300">
    <property type="match status" value="2"/>
</dbReference>
<dbReference type="InterPro" id="IPR051010">
    <property type="entry name" value="BCAA_transport"/>
</dbReference>
<dbReference type="AlphaFoldDB" id="A0A4Q1UFK4"/>
<feature type="chain" id="PRO_5020797657" description="Leucine-binding protein domain-containing protein" evidence="5">
    <location>
        <begin position="27"/>
        <end position="380"/>
    </location>
</feature>
<dbReference type="EMBL" id="MZXW01000057">
    <property type="protein sequence ID" value="RXT33366.1"/>
    <property type="molecule type" value="Genomic_DNA"/>
</dbReference>
<dbReference type="PANTHER" id="PTHR30483:SF6">
    <property type="entry name" value="PERIPLASMIC BINDING PROTEIN OF ABC TRANSPORTER FOR NATURAL AMINO ACIDS"/>
    <property type="match status" value="1"/>
</dbReference>
<comment type="similarity">
    <text evidence="1">Belongs to the leucine-binding protein family.</text>
</comment>
<accession>A0A4Q1UFK4</accession>
<dbReference type="SUPFAM" id="SSF53822">
    <property type="entry name" value="Periplasmic binding protein-like I"/>
    <property type="match status" value="1"/>
</dbReference>
<evidence type="ECO:0000256" key="4">
    <source>
        <dbReference type="ARBA" id="ARBA00022970"/>
    </source>
</evidence>
<dbReference type="CDD" id="cd19980">
    <property type="entry name" value="PBP1_ABC_ligand_binding-like"/>
    <property type="match status" value="1"/>
</dbReference>
<keyword evidence="8" id="KW-1185">Reference proteome</keyword>
<evidence type="ECO:0000313" key="7">
    <source>
        <dbReference type="EMBL" id="RXT33366.1"/>
    </source>
</evidence>